<keyword evidence="3" id="KW-1185">Reference proteome</keyword>
<proteinExistence type="predicted"/>
<comment type="caution">
    <text evidence="2">The sequence shown here is derived from an EMBL/GenBank/DDBJ whole genome shotgun (WGS) entry which is preliminary data.</text>
</comment>
<evidence type="ECO:0000256" key="1">
    <source>
        <dbReference type="SAM" id="Phobius"/>
    </source>
</evidence>
<feature type="transmembrane region" description="Helical" evidence="1">
    <location>
        <begin position="18"/>
        <end position="36"/>
    </location>
</feature>
<accession>A0A9W6ZGF4</accession>
<protein>
    <submittedName>
        <fullName evidence="2">Uncharacterized protein</fullName>
    </submittedName>
</protein>
<keyword evidence="1" id="KW-0472">Membrane</keyword>
<name>A0A9W6ZGF4_9STRA</name>
<dbReference type="OrthoDB" id="199351at2759"/>
<keyword evidence="1" id="KW-1133">Transmembrane helix</keyword>
<organism evidence="2 3">
    <name type="scientific">Triparma retinervis</name>
    <dbReference type="NCBI Taxonomy" id="2557542"/>
    <lineage>
        <taxon>Eukaryota</taxon>
        <taxon>Sar</taxon>
        <taxon>Stramenopiles</taxon>
        <taxon>Ochrophyta</taxon>
        <taxon>Bolidophyceae</taxon>
        <taxon>Parmales</taxon>
        <taxon>Triparmaceae</taxon>
        <taxon>Triparma</taxon>
    </lineage>
</organism>
<reference evidence="2" key="1">
    <citation type="submission" date="2022-07" db="EMBL/GenBank/DDBJ databases">
        <title>Genome analysis of Parmales, a sister group of diatoms, reveals the evolutionary specialization of diatoms from phago-mixotrophs to photoautotrophs.</title>
        <authorList>
            <person name="Ban H."/>
            <person name="Sato S."/>
            <person name="Yoshikawa S."/>
            <person name="Kazumasa Y."/>
            <person name="Nakamura Y."/>
            <person name="Ichinomiya M."/>
            <person name="Saitoh K."/>
            <person name="Sato N."/>
            <person name="Blanc-Mathieu R."/>
            <person name="Endo H."/>
            <person name="Kuwata A."/>
            <person name="Ogata H."/>
        </authorList>
    </citation>
    <scope>NUCLEOTIDE SEQUENCE</scope>
</reference>
<dbReference type="Proteomes" id="UP001165082">
    <property type="component" value="Unassembled WGS sequence"/>
</dbReference>
<feature type="transmembrane region" description="Helical" evidence="1">
    <location>
        <begin position="123"/>
        <end position="141"/>
    </location>
</feature>
<feature type="transmembrane region" description="Helical" evidence="1">
    <location>
        <begin position="43"/>
        <end position="70"/>
    </location>
</feature>
<keyword evidence="1" id="KW-0812">Transmembrane</keyword>
<gene>
    <name evidence="2" type="ORF">TrRE_jg5751</name>
</gene>
<feature type="transmembrane region" description="Helical" evidence="1">
    <location>
        <begin position="90"/>
        <end position="111"/>
    </location>
</feature>
<dbReference type="AlphaFoldDB" id="A0A9W6ZGF4"/>
<evidence type="ECO:0000313" key="3">
    <source>
        <dbReference type="Proteomes" id="UP001165082"/>
    </source>
</evidence>
<evidence type="ECO:0000313" key="2">
    <source>
        <dbReference type="EMBL" id="GMH50827.1"/>
    </source>
</evidence>
<dbReference type="EMBL" id="BRXZ01001958">
    <property type="protein sequence ID" value="GMH50827.1"/>
    <property type="molecule type" value="Genomic_DNA"/>
</dbReference>
<sequence length="146" mass="16549">MPSFYHHQVEVLWPQKRLLSLFVNYIVYISYFPTSLDFSSQELLTVCFVVSYLLEIPIQHFINALLVFGLPSILSDTGKGGGKFPSSKRYWSTLAVTYGTYSNAIWITACLKAFAIKMGAKDPWSFIISVYGCGVFNYIVLSMTMK</sequence>